<dbReference type="EMBL" id="CP058649">
    <property type="protein sequence ID" value="QUI25038.1"/>
    <property type="molecule type" value="Genomic_DNA"/>
</dbReference>
<evidence type="ECO:0000256" key="1">
    <source>
        <dbReference type="ARBA" id="ARBA00006153"/>
    </source>
</evidence>
<comment type="similarity">
    <text evidence="1">Belongs to the peptidase M20 family.</text>
</comment>
<reference evidence="5" key="1">
    <citation type="submission" date="2020-07" db="EMBL/GenBank/DDBJ databases">
        <title>Vallitalea pronyensis genome.</title>
        <authorList>
            <person name="Postec A."/>
        </authorList>
    </citation>
    <scope>NUCLEOTIDE SEQUENCE</scope>
    <source>
        <strain evidence="5">FatNI3</strain>
    </source>
</reference>
<protein>
    <submittedName>
        <fullName evidence="5">Amidohydrolase</fullName>
    </submittedName>
</protein>
<keyword evidence="6" id="KW-1185">Reference proteome</keyword>
<feature type="domain" description="Peptidase M20 dimerisation" evidence="4">
    <location>
        <begin position="189"/>
        <end position="280"/>
    </location>
</feature>
<evidence type="ECO:0000313" key="6">
    <source>
        <dbReference type="Proteomes" id="UP000683246"/>
    </source>
</evidence>
<keyword evidence="3" id="KW-0479">Metal-binding</keyword>
<comment type="cofactor">
    <cofactor evidence="3">
        <name>Mn(2+)</name>
        <dbReference type="ChEBI" id="CHEBI:29035"/>
    </cofactor>
    <text evidence="3">The Mn(2+) ion enhances activity.</text>
</comment>
<accession>A0A8J8MPK0</accession>
<dbReference type="FunFam" id="3.30.70.360:FF:000014">
    <property type="entry name" value="N-acyl-L-amino acid amidohydrolase"/>
    <property type="match status" value="1"/>
</dbReference>
<dbReference type="Proteomes" id="UP000683246">
    <property type="component" value="Chromosome"/>
</dbReference>
<dbReference type="RefSeq" id="WP_212695737.1">
    <property type="nucleotide sequence ID" value="NZ_CP058649.1"/>
</dbReference>
<keyword evidence="3" id="KW-0464">Manganese</keyword>
<organism evidence="5 6">
    <name type="scientific">Vallitalea pronyensis</name>
    <dbReference type="NCBI Taxonomy" id="1348613"/>
    <lineage>
        <taxon>Bacteria</taxon>
        <taxon>Bacillati</taxon>
        <taxon>Bacillota</taxon>
        <taxon>Clostridia</taxon>
        <taxon>Lachnospirales</taxon>
        <taxon>Vallitaleaceae</taxon>
        <taxon>Vallitalea</taxon>
    </lineage>
</organism>
<dbReference type="PANTHER" id="PTHR11014">
    <property type="entry name" value="PEPTIDASE M20 FAMILY MEMBER"/>
    <property type="match status" value="1"/>
</dbReference>
<dbReference type="PANTHER" id="PTHR11014:SF63">
    <property type="entry name" value="METALLOPEPTIDASE, PUTATIVE (AFU_ORTHOLOGUE AFUA_6G09600)-RELATED"/>
    <property type="match status" value="1"/>
</dbReference>
<feature type="binding site" evidence="3">
    <location>
        <position position="139"/>
    </location>
    <ligand>
        <name>Mn(2+)</name>
        <dbReference type="ChEBI" id="CHEBI:29035"/>
        <label>2</label>
    </ligand>
</feature>
<dbReference type="SUPFAM" id="SSF55031">
    <property type="entry name" value="Bacterial exopeptidase dimerisation domain"/>
    <property type="match status" value="1"/>
</dbReference>
<dbReference type="PIRSF" id="PIRSF005962">
    <property type="entry name" value="Pept_M20D_amidohydro"/>
    <property type="match status" value="1"/>
</dbReference>
<dbReference type="Gene3D" id="3.30.70.360">
    <property type="match status" value="1"/>
</dbReference>
<dbReference type="InterPro" id="IPR011650">
    <property type="entry name" value="Peptidase_M20_dimer"/>
</dbReference>
<proteinExistence type="inferred from homology"/>
<evidence type="ECO:0000313" key="5">
    <source>
        <dbReference type="EMBL" id="QUI25038.1"/>
    </source>
</evidence>
<name>A0A8J8MPK0_9FIRM</name>
<dbReference type="Gene3D" id="3.40.630.10">
    <property type="entry name" value="Zn peptidases"/>
    <property type="match status" value="1"/>
</dbReference>
<dbReference type="InterPro" id="IPR002933">
    <property type="entry name" value="Peptidase_M20"/>
</dbReference>
<feature type="binding site" evidence="3">
    <location>
        <position position="103"/>
    </location>
    <ligand>
        <name>Mn(2+)</name>
        <dbReference type="ChEBI" id="CHEBI:29035"/>
        <label>2</label>
    </ligand>
</feature>
<dbReference type="GO" id="GO:0016787">
    <property type="term" value="F:hydrolase activity"/>
    <property type="evidence" value="ECO:0007669"/>
    <property type="project" value="UniProtKB-KW"/>
</dbReference>
<dbReference type="GO" id="GO:0046872">
    <property type="term" value="F:metal ion binding"/>
    <property type="evidence" value="ECO:0007669"/>
    <property type="project" value="UniProtKB-KW"/>
</dbReference>
<dbReference type="AlphaFoldDB" id="A0A8J8MPK0"/>
<evidence type="ECO:0000256" key="3">
    <source>
        <dbReference type="PIRSR" id="PIRSR005962-1"/>
    </source>
</evidence>
<dbReference type="Pfam" id="PF07687">
    <property type="entry name" value="M20_dimer"/>
    <property type="match status" value="1"/>
</dbReference>
<dbReference type="NCBIfam" id="TIGR01891">
    <property type="entry name" value="amidohydrolases"/>
    <property type="match status" value="1"/>
</dbReference>
<dbReference type="KEGG" id="vpy:HZI73_23295"/>
<evidence type="ECO:0000259" key="4">
    <source>
        <dbReference type="Pfam" id="PF07687"/>
    </source>
</evidence>
<feature type="binding site" evidence="3">
    <location>
        <position position="105"/>
    </location>
    <ligand>
        <name>Mn(2+)</name>
        <dbReference type="ChEBI" id="CHEBI:29035"/>
        <label>2</label>
    </ligand>
</feature>
<feature type="binding site" evidence="3">
    <location>
        <position position="365"/>
    </location>
    <ligand>
        <name>Mn(2+)</name>
        <dbReference type="ChEBI" id="CHEBI:29035"/>
        <label>2</label>
    </ligand>
</feature>
<dbReference type="Pfam" id="PF01546">
    <property type="entry name" value="Peptidase_M20"/>
    <property type="match status" value="1"/>
</dbReference>
<feature type="binding site" evidence="3">
    <location>
        <position position="165"/>
    </location>
    <ligand>
        <name>Mn(2+)</name>
        <dbReference type="ChEBI" id="CHEBI:29035"/>
        <label>2</label>
    </ligand>
</feature>
<gene>
    <name evidence="5" type="ORF">HZI73_23295</name>
</gene>
<evidence type="ECO:0000256" key="2">
    <source>
        <dbReference type="ARBA" id="ARBA00022801"/>
    </source>
</evidence>
<keyword evidence="2" id="KW-0378">Hydrolase</keyword>
<dbReference type="InterPro" id="IPR017439">
    <property type="entry name" value="Amidohydrolase"/>
</dbReference>
<sequence length="394" mass="43366">MTDNIREKAKDIEARLIDIRRDIHAHPEIGFEVERTADLVADELQKLGMEVRKQVGISGVIGTLRGKHPGKTILLRADMDCLPIEEENDVPYRSKHEGLMHACAHDAHTTWLLGAAMILADYKEQLHGNVKFLFQPAEELGGGALKMYEDGALDNPKVDAAIGFHVWPTMDAGKIGVRYGALCAAPDCFKLIIKGKGGHGAQPDKCIDPITVACQVQLGLQNIVSRVVSPTEPLVITTAKINAGTSYNIIPAEVTMEGTVRTHDKQLREDIPHMMERVIKGITDAYGATYTFDFIPYYPSLFNDHGLTKVVEDAAIKVMGQEHVIQIDKPTMGGEDFTYLLDNIPGSFFIVGTYNEEKGITSPLHSSTFNIDETILKDASATLTQLVLDYLQEA</sequence>
<dbReference type="SUPFAM" id="SSF53187">
    <property type="entry name" value="Zn-dependent exopeptidases"/>
    <property type="match status" value="1"/>
</dbReference>
<dbReference type="InterPro" id="IPR036264">
    <property type="entry name" value="Bact_exopeptidase_dim_dom"/>
</dbReference>